<dbReference type="InterPro" id="IPR054816">
    <property type="entry name" value="Lipoprotein_mollicutes-type_CS"/>
</dbReference>
<reference evidence="2 3" key="1">
    <citation type="submission" date="2019-08" db="EMBL/GenBank/DDBJ databases">
        <title>Complete genome sequence of Spiroplasma chinense CCH (DSM 19755).</title>
        <authorList>
            <person name="Shen H.-Y."/>
            <person name="Lin Y.-C."/>
            <person name="Chou L."/>
            <person name="Kuo C.-H."/>
        </authorList>
    </citation>
    <scope>NUCLEOTIDE SEQUENCE [LARGE SCALE GENOMIC DNA]</scope>
    <source>
        <strain evidence="2 3">CCH</strain>
    </source>
</reference>
<evidence type="ECO:0000256" key="1">
    <source>
        <dbReference type="SAM" id="SignalP"/>
    </source>
</evidence>
<evidence type="ECO:0000313" key="2">
    <source>
        <dbReference type="EMBL" id="QEH61700.1"/>
    </source>
</evidence>
<feature type="signal peptide" evidence="1">
    <location>
        <begin position="1"/>
        <end position="23"/>
    </location>
</feature>
<dbReference type="KEGG" id="schi:SCHIN_v1c05030"/>
<dbReference type="AlphaFoldDB" id="A0A5B9Y414"/>
<name>A0A5B9Y414_9MOLU</name>
<evidence type="ECO:0008006" key="4">
    <source>
        <dbReference type="Google" id="ProtNLM"/>
    </source>
</evidence>
<dbReference type="PROSITE" id="PS51257">
    <property type="entry name" value="PROKAR_LIPOPROTEIN"/>
    <property type="match status" value="1"/>
</dbReference>
<dbReference type="NCBIfam" id="NF045726">
    <property type="entry name" value="XXplasma_LP"/>
    <property type="match status" value="1"/>
</dbReference>
<keyword evidence="1" id="KW-0732">Signal</keyword>
<organism evidence="2 3">
    <name type="scientific">Spiroplasma chinense</name>
    <dbReference type="NCBI Taxonomy" id="216932"/>
    <lineage>
        <taxon>Bacteria</taxon>
        <taxon>Bacillati</taxon>
        <taxon>Mycoplasmatota</taxon>
        <taxon>Mollicutes</taxon>
        <taxon>Entomoplasmatales</taxon>
        <taxon>Spiroplasmataceae</taxon>
        <taxon>Spiroplasma</taxon>
    </lineage>
</organism>
<evidence type="ECO:0000313" key="3">
    <source>
        <dbReference type="Proteomes" id="UP000323144"/>
    </source>
</evidence>
<gene>
    <name evidence="2" type="ORF">SCHIN_v1c05030</name>
</gene>
<proteinExistence type="predicted"/>
<protein>
    <recommendedName>
        <fullName evidence="4">Lipoprotein</fullName>
    </recommendedName>
</protein>
<sequence length="154" mass="17130">MKKLITMMASISVVSFTSSVVVACANGPIVELNYQNGNDSHLSKLLSITKESLNDIKTAKALYDAIEVKVKDLDETKQIGESDLYEKTQYSITLKDKTGATISTRKDEDFGKTGERMFIVVNYSKTLNRKESDKFSVIETVESDIASFAIINRD</sequence>
<feature type="chain" id="PRO_5022872569" description="Lipoprotein" evidence="1">
    <location>
        <begin position="24"/>
        <end position="154"/>
    </location>
</feature>
<dbReference type="RefSeq" id="WP_166508087.1">
    <property type="nucleotide sequence ID" value="NZ_CP043026.1"/>
</dbReference>
<dbReference type="EMBL" id="CP043026">
    <property type="protein sequence ID" value="QEH61700.1"/>
    <property type="molecule type" value="Genomic_DNA"/>
</dbReference>
<dbReference type="Proteomes" id="UP000323144">
    <property type="component" value="Chromosome"/>
</dbReference>
<accession>A0A5B9Y414</accession>
<keyword evidence="3" id="KW-1185">Reference proteome</keyword>